<dbReference type="Gene3D" id="1.10.640.10">
    <property type="entry name" value="Haem peroxidase domain superfamily, animal type"/>
    <property type="match status" value="1"/>
</dbReference>
<sequence>MILQFFLCFGILFGLIQGIVYDSFDGIPISDEEVIQHSLQNTTFWCINDIEPCNPEEWRRLDGSCNNLRQPTRGATHTPLYRMLPAAYHKGCNGQKSNLPLVRRLRTSFLAEAKVPDQTFTMLAAYFLLFIASDIANLHDTVNYVQWTSHCCAPKGKEDPMCAPIEVPADDLFHRFTGIRCLNLTKPLTFQTVGCGRKDTPPERILSATPLFDLSTVYGNTLDKSLAGRAYRDGLLKYEVEDGRIWPPQDKNNPDCIMNRKPRETRCHKMPSDETNTLIPINLLSIWFWRHHNHIADRLAKINSCWDDEKLFYTARDINSAVVTQILLYELLPMMMGFENLVNDGVLHPIGFRDLYNERLLPQLSMEFPMALRWLHKMQEGTLKLYDADGNFVKKVNLVDLTVRTGYLAVDNNIDYLTQGSFRQASAKMDDDIVDPDMAEKVLGSIQKSQDTFSNDLAKNRLMFIQPYIKYLEYFSGRKITCFDDLAEFFEPEVLEKLSEEYESVEDIDLLAAMWVERSIKGGRVPYMFYNIVVEQLIRTMQSDRHWYERPNRPHAFTSEQLYEIRKATIARVLCDVGDSVTHIQPKAFQRIGPGNEMRSCEEIPEINILAWKDDSII</sequence>
<dbReference type="GO" id="GO:0004601">
    <property type="term" value="F:peroxidase activity"/>
    <property type="evidence" value="ECO:0007669"/>
    <property type="project" value="UniProtKB-KW"/>
</dbReference>
<organism evidence="4 5">
    <name type="scientific">Mythimna separata</name>
    <name type="common">Oriental armyworm</name>
    <name type="synonym">Pseudaletia separata</name>
    <dbReference type="NCBI Taxonomy" id="271217"/>
    <lineage>
        <taxon>Eukaryota</taxon>
        <taxon>Metazoa</taxon>
        <taxon>Ecdysozoa</taxon>
        <taxon>Arthropoda</taxon>
        <taxon>Hexapoda</taxon>
        <taxon>Insecta</taxon>
        <taxon>Pterygota</taxon>
        <taxon>Neoptera</taxon>
        <taxon>Endopterygota</taxon>
        <taxon>Lepidoptera</taxon>
        <taxon>Glossata</taxon>
        <taxon>Ditrysia</taxon>
        <taxon>Noctuoidea</taxon>
        <taxon>Noctuidae</taxon>
        <taxon>Noctuinae</taxon>
        <taxon>Hadenini</taxon>
        <taxon>Mythimna</taxon>
    </lineage>
</organism>
<keyword evidence="1" id="KW-0560">Oxidoreductase</keyword>
<gene>
    <name evidence="4" type="ORF">PYW07_015652</name>
</gene>
<reference evidence="4" key="1">
    <citation type="submission" date="2023-03" db="EMBL/GenBank/DDBJ databases">
        <title>Chromosome-level genomes of two armyworms, Mythimna separata and Mythimna loreyi, provide insights into the biosynthesis and reception of sex pheromones.</title>
        <authorList>
            <person name="Zhao H."/>
        </authorList>
    </citation>
    <scope>NUCLEOTIDE SEQUENCE</scope>
    <source>
        <strain evidence="4">BeijingLab</strain>
        <tissue evidence="4">Pupa</tissue>
    </source>
</reference>
<dbReference type="GO" id="GO:0006979">
    <property type="term" value="P:response to oxidative stress"/>
    <property type="evidence" value="ECO:0007669"/>
    <property type="project" value="InterPro"/>
</dbReference>
<evidence type="ECO:0000256" key="3">
    <source>
        <dbReference type="SAM" id="SignalP"/>
    </source>
</evidence>
<comment type="caution">
    <text evidence="4">The sequence shown here is derived from an EMBL/GenBank/DDBJ whole genome shotgun (WGS) entry which is preliminary data.</text>
</comment>
<dbReference type="EMBL" id="JARGEI010000004">
    <property type="protein sequence ID" value="KAJ8733053.1"/>
    <property type="molecule type" value="Genomic_DNA"/>
</dbReference>
<protein>
    <recommendedName>
        <fullName evidence="6">Peroxidase</fullName>
    </recommendedName>
</protein>
<dbReference type="InterPro" id="IPR010255">
    <property type="entry name" value="Haem_peroxidase_sf"/>
</dbReference>
<feature type="chain" id="PRO_5042196084" description="Peroxidase" evidence="3">
    <location>
        <begin position="19"/>
        <end position="618"/>
    </location>
</feature>
<evidence type="ECO:0008006" key="6">
    <source>
        <dbReference type="Google" id="ProtNLM"/>
    </source>
</evidence>
<keyword evidence="2" id="KW-0349">Heme</keyword>
<name>A0AAD8DYR6_MYTSE</name>
<keyword evidence="2" id="KW-0479">Metal-binding</keyword>
<keyword evidence="2" id="KW-0408">Iron</keyword>
<dbReference type="PANTHER" id="PTHR11475">
    <property type="entry name" value="OXIDASE/PEROXIDASE"/>
    <property type="match status" value="1"/>
</dbReference>
<evidence type="ECO:0000313" key="5">
    <source>
        <dbReference type="Proteomes" id="UP001231518"/>
    </source>
</evidence>
<dbReference type="InterPro" id="IPR019791">
    <property type="entry name" value="Haem_peroxidase_animal"/>
</dbReference>
<evidence type="ECO:0000256" key="1">
    <source>
        <dbReference type="ARBA" id="ARBA00022559"/>
    </source>
</evidence>
<keyword evidence="3" id="KW-0732">Signal</keyword>
<feature type="signal peptide" evidence="3">
    <location>
        <begin position="1"/>
        <end position="18"/>
    </location>
</feature>
<dbReference type="Proteomes" id="UP001231518">
    <property type="component" value="Chromosome 6"/>
</dbReference>
<dbReference type="PRINTS" id="PR00457">
    <property type="entry name" value="ANPEROXIDASE"/>
</dbReference>
<accession>A0AAD8DYR6</accession>
<dbReference type="GO" id="GO:0046872">
    <property type="term" value="F:metal ion binding"/>
    <property type="evidence" value="ECO:0007669"/>
    <property type="project" value="UniProtKB-KW"/>
</dbReference>
<dbReference type="Pfam" id="PF03098">
    <property type="entry name" value="An_peroxidase"/>
    <property type="match status" value="1"/>
</dbReference>
<feature type="binding site" description="axial binding residue" evidence="2">
    <location>
        <position position="376"/>
    </location>
    <ligand>
        <name>heme b</name>
        <dbReference type="ChEBI" id="CHEBI:60344"/>
    </ligand>
    <ligandPart>
        <name>Fe</name>
        <dbReference type="ChEBI" id="CHEBI:18248"/>
    </ligandPart>
</feature>
<dbReference type="SUPFAM" id="SSF48113">
    <property type="entry name" value="Heme-dependent peroxidases"/>
    <property type="match status" value="1"/>
</dbReference>
<dbReference type="InterPro" id="IPR037120">
    <property type="entry name" value="Haem_peroxidase_sf_animal"/>
</dbReference>
<dbReference type="PROSITE" id="PS50292">
    <property type="entry name" value="PEROXIDASE_3"/>
    <property type="match status" value="1"/>
</dbReference>
<dbReference type="GO" id="GO:0020037">
    <property type="term" value="F:heme binding"/>
    <property type="evidence" value="ECO:0007669"/>
    <property type="project" value="InterPro"/>
</dbReference>
<proteinExistence type="predicted"/>
<evidence type="ECO:0000313" key="4">
    <source>
        <dbReference type="EMBL" id="KAJ8733053.1"/>
    </source>
</evidence>
<dbReference type="AlphaFoldDB" id="A0AAD8DYR6"/>
<evidence type="ECO:0000256" key="2">
    <source>
        <dbReference type="PIRSR" id="PIRSR619791-2"/>
    </source>
</evidence>
<keyword evidence="5" id="KW-1185">Reference proteome</keyword>
<keyword evidence="1" id="KW-0575">Peroxidase</keyword>
<dbReference type="PANTHER" id="PTHR11475:SF125">
    <property type="entry name" value="GH11385P"/>
    <property type="match status" value="1"/>
</dbReference>